<organism evidence="3 4">
    <name type="scientific">Curtobacterium subtropicum</name>
    <dbReference type="NCBI Taxonomy" id="3055138"/>
    <lineage>
        <taxon>Bacteria</taxon>
        <taxon>Bacillati</taxon>
        <taxon>Actinomycetota</taxon>
        <taxon>Actinomycetes</taxon>
        <taxon>Micrococcales</taxon>
        <taxon>Microbacteriaceae</taxon>
        <taxon>Curtobacterium</taxon>
    </lineage>
</organism>
<evidence type="ECO:0000259" key="2">
    <source>
        <dbReference type="Pfam" id="PF13828"/>
    </source>
</evidence>
<keyword evidence="4" id="KW-1185">Reference proteome</keyword>
<dbReference type="Pfam" id="PF13828">
    <property type="entry name" value="DUF4190"/>
    <property type="match status" value="1"/>
</dbReference>
<evidence type="ECO:0000256" key="1">
    <source>
        <dbReference type="SAM" id="Phobius"/>
    </source>
</evidence>
<dbReference type="Proteomes" id="UP001235720">
    <property type="component" value="Unassembled WGS sequence"/>
</dbReference>
<keyword evidence="1" id="KW-0472">Membrane</keyword>
<evidence type="ECO:0000313" key="3">
    <source>
        <dbReference type="EMBL" id="MDM7889702.1"/>
    </source>
</evidence>
<keyword evidence="1" id="KW-0812">Transmembrane</keyword>
<dbReference type="InterPro" id="IPR025241">
    <property type="entry name" value="DUF4190"/>
</dbReference>
<comment type="caution">
    <text evidence="3">The sequence shown here is derived from an EMBL/GenBank/DDBJ whole genome shotgun (WGS) entry which is preliminary data.</text>
</comment>
<feature type="transmembrane region" description="Helical" evidence="1">
    <location>
        <begin position="29"/>
        <end position="52"/>
    </location>
</feature>
<dbReference type="EMBL" id="JAUCMM010000013">
    <property type="protein sequence ID" value="MDM7889702.1"/>
    <property type="molecule type" value="Genomic_DNA"/>
</dbReference>
<reference evidence="3 4" key="1">
    <citation type="submission" date="2023-06" db="EMBL/GenBank/DDBJ databases">
        <authorList>
            <person name="Feng G."/>
            <person name="Li J."/>
            <person name="Zhu H."/>
        </authorList>
    </citation>
    <scope>NUCLEOTIDE SEQUENCE [LARGE SCALE GENOMIC DNA]</scope>
    <source>
        <strain evidence="3 4">RHCJP20</strain>
    </source>
</reference>
<name>A0ABT7TJC9_9MICO</name>
<evidence type="ECO:0000313" key="4">
    <source>
        <dbReference type="Proteomes" id="UP001235720"/>
    </source>
</evidence>
<dbReference type="RefSeq" id="WP_289471270.1">
    <property type="nucleotide sequence ID" value="NZ_JAUCMM010000013.1"/>
</dbReference>
<accession>A0ABT7TJC9</accession>
<proteinExistence type="predicted"/>
<sequence>MSEQNVQPQQNPYRPYAAAPTAPQRTNTLAIIALVAAFVAPIVGFVLGFVAMSQTKKRAEGGRGLALAAVIVGGVITVFYAVLFIALVAVAMSEPSVTYPTSY</sequence>
<gene>
    <name evidence="3" type="ORF">QUG98_14705</name>
</gene>
<feature type="domain" description="DUF4190" evidence="2">
    <location>
        <begin position="29"/>
        <end position="83"/>
    </location>
</feature>
<keyword evidence="1" id="KW-1133">Transmembrane helix</keyword>
<feature type="transmembrane region" description="Helical" evidence="1">
    <location>
        <begin position="64"/>
        <end position="92"/>
    </location>
</feature>
<protein>
    <submittedName>
        <fullName evidence="3">DUF4190 domain-containing protein</fullName>
    </submittedName>
</protein>